<name>A0ABV2AVM4_9GAMM</name>
<proteinExistence type="predicted"/>
<evidence type="ECO:0000313" key="1">
    <source>
        <dbReference type="EMBL" id="MES1927658.1"/>
    </source>
</evidence>
<dbReference type="Proteomes" id="UP001460888">
    <property type="component" value="Unassembled WGS sequence"/>
</dbReference>
<reference evidence="1 2" key="1">
    <citation type="submission" date="2013-03" db="EMBL/GenBank/DDBJ databases">
        <title>Salinisphaera dokdonensis CL-ES53 Genome Sequencing.</title>
        <authorList>
            <person name="Li C."/>
            <person name="Lai Q."/>
            <person name="Shao Z."/>
        </authorList>
    </citation>
    <scope>NUCLEOTIDE SEQUENCE [LARGE SCALE GENOMIC DNA]</scope>
    <source>
        <strain evidence="1 2">CL-ES53</strain>
    </source>
</reference>
<keyword evidence="2" id="KW-1185">Reference proteome</keyword>
<sequence>MVHAIMGATDMREAANARFSASLFMRDIIADVPGGWDHGDTVAVGFRCRSAAGAPAQWVENALSLL</sequence>
<accession>A0ABV2AVM4</accession>
<protein>
    <submittedName>
        <fullName evidence="1">Uncharacterized protein</fullName>
    </submittedName>
</protein>
<comment type="caution">
    <text evidence="1">The sequence shown here is derived from an EMBL/GenBank/DDBJ whole genome shotgun (WGS) entry which is preliminary data.</text>
</comment>
<organism evidence="1 2">
    <name type="scientific">Salinisphaera dokdonensis CL-ES53</name>
    <dbReference type="NCBI Taxonomy" id="1304272"/>
    <lineage>
        <taxon>Bacteria</taxon>
        <taxon>Pseudomonadati</taxon>
        <taxon>Pseudomonadota</taxon>
        <taxon>Gammaproteobacteria</taxon>
        <taxon>Salinisphaerales</taxon>
        <taxon>Salinisphaeraceae</taxon>
        <taxon>Salinisphaera</taxon>
    </lineage>
</organism>
<gene>
    <name evidence="1" type="ORF">SADO_00340</name>
</gene>
<evidence type="ECO:0000313" key="2">
    <source>
        <dbReference type="Proteomes" id="UP001460888"/>
    </source>
</evidence>
<dbReference type="EMBL" id="APND01000001">
    <property type="protein sequence ID" value="MES1927658.1"/>
    <property type="molecule type" value="Genomic_DNA"/>
</dbReference>